<evidence type="ECO:0000313" key="2">
    <source>
        <dbReference type="Proteomes" id="UP000260812"/>
    </source>
</evidence>
<evidence type="ECO:0000313" key="1">
    <source>
        <dbReference type="EMBL" id="RGE58489.1"/>
    </source>
</evidence>
<name>A0A3E3I1Q8_9FIRM</name>
<dbReference type="AlphaFoldDB" id="A0A3E3I1Q8"/>
<protein>
    <submittedName>
        <fullName evidence="1">Uncharacterized protein</fullName>
    </submittedName>
</protein>
<keyword evidence="2" id="KW-1185">Reference proteome</keyword>
<dbReference type="GeneID" id="97988410"/>
<organism evidence="1 2">
    <name type="scientific">Eisenbergiella massiliensis</name>
    <dbReference type="NCBI Taxonomy" id="1720294"/>
    <lineage>
        <taxon>Bacteria</taxon>
        <taxon>Bacillati</taxon>
        <taxon>Bacillota</taxon>
        <taxon>Clostridia</taxon>
        <taxon>Lachnospirales</taxon>
        <taxon>Lachnospiraceae</taxon>
        <taxon>Eisenbergiella</taxon>
    </lineage>
</organism>
<dbReference type="EMBL" id="QVLV01000011">
    <property type="protein sequence ID" value="RGE58489.1"/>
    <property type="molecule type" value="Genomic_DNA"/>
</dbReference>
<proteinExistence type="predicted"/>
<accession>A0A3E3I1Q8</accession>
<reference evidence="1" key="1">
    <citation type="submission" date="2018-08" db="EMBL/GenBank/DDBJ databases">
        <title>A genome reference for cultivated species of the human gut microbiota.</title>
        <authorList>
            <person name="Zou Y."/>
            <person name="Xue W."/>
            <person name="Luo G."/>
        </authorList>
    </citation>
    <scope>NUCLEOTIDE SEQUENCE [LARGE SCALE GENOMIC DNA]</scope>
    <source>
        <strain evidence="1">TF05-5AC</strain>
    </source>
</reference>
<dbReference type="Proteomes" id="UP000260812">
    <property type="component" value="Unassembled WGS sequence"/>
</dbReference>
<comment type="caution">
    <text evidence="1">The sequence shown here is derived from an EMBL/GenBank/DDBJ whole genome shotgun (WGS) entry which is preliminary data.</text>
</comment>
<dbReference type="RefSeq" id="WP_117544949.1">
    <property type="nucleotide sequence ID" value="NZ_JBKUNB010000005.1"/>
</dbReference>
<gene>
    <name evidence="1" type="ORF">DXC51_16415</name>
</gene>
<sequence>MDRREYAECFQKLVDCFVKEEKFIQDIELMDKPNLDEIEQNAVLSYRAAKDISRHFLLYLNSCRCPEHNAQVLIEFRNMQRHVKILERFAEIAGLRVH</sequence>